<reference evidence="1" key="1">
    <citation type="submission" date="2018-01" db="EMBL/GenBank/DDBJ databases">
        <title>An insight into the sialome of Amazonian anophelines.</title>
        <authorList>
            <person name="Ribeiro J.M."/>
            <person name="Scarpassa V."/>
            <person name="Calvo E."/>
        </authorList>
    </citation>
    <scope>NUCLEOTIDE SEQUENCE</scope>
    <source>
        <tissue evidence="1">Salivary glands</tissue>
    </source>
</reference>
<dbReference type="PROSITE" id="PS51257">
    <property type="entry name" value="PROKAR_LIPOPROTEIN"/>
    <property type="match status" value="1"/>
</dbReference>
<sequence>MWYSMRVQAALPLPVPLAGHLWGAACCSVSEQTIAFPFMSSVAIDHSFQIGDKNPPTFVWIALEHGRRETGVWRTIIYVMCLIITSLSSRPVGRKRSEPLYVIAIDLCRTADH</sequence>
<accession>A0A2M4B582</accession>
<name>A0A2M4B582_9DIPT</name>
<protein>
    <submittedName>
        <fullName evidence="1">Putative secreted protein</fullName>
    </submittedName>
</protein>
<dbReference type="EMBL" id="GGFK01014841">
    <property type="protein sequence ID" value="MBW48162.1"/>
    <property type="molecule type" value="Transcribed_RNA"/>
</dbReference>
<proteinExistence type="predicted"/>
<dbReference type="AlphaFoldDB" id="A0A2M4B582"/>
<evidence type="ECO:0000313" key="1">
    <source>
        <dbReference type="EMBL" id="MBW48162.1"/>
    </source>
</evidence>
<organism evidence="1">
    <name type="scientific">Anopheles triannulatus</name>
    <dbReference type="NCBI Taxonomy" id="58253"/>
    <lineage>
        <taxon>Eukaryota</taxon>
        <taxon>Metazoa</taxon>
        <taxon>Ecdysozoa</taxon>
        <taxon>Arthropoda</taxon>
        <taxon>Hexapoda</taxon>
        <taxon>Insecta</taxon>
        <taxon>Pterygota</taxon>
        <taxon>Neoptera</taxon>
        <taxon>Endopterygota</taxon>
        <taxon>Diptera</taxon>
        <taxon>Nematocera</taxon>
        <taxon>Culicoidea</taxon>
        <taxon>Culicidae</taxon>
        <taxon>Anophelinae</taxon>
        <taxon>Anopheles</taxon>
    </lineage>
</organism>